<dbReference type="PANTHER" id="PTHR43798">
    <property type="entry name" value="MONOACYLGLYCEROL LIPASE"/>
    <property type="match status" value="1"/>
</dbReference>
<evidence type="ECO:0000256" key="1">
    <source>
        <dbReference type="ARBA" id="ARBA00008645"/>
    </source>
</evidence>
<dbReference type="InterPro" id="IPR000073">
    <property type="entry name" value="AB_hydrolase_1"/>
</dbReference>
<dbReference type="GO" id="GO:0016020">
    <property type="term" value="C:membrane"/>
    <property type="evidence" value="ECO:0007669"/>
    <property type="project" value="TreeGrafter"/>
</dbReference>
<dbReference type="GO" id="GO:0016787">
    <property type="term" value="F:hydrolase activity"/>
    <property type="evidence" value="ECO:0007669"/>
    <property type="project" value="UniProtKB-KW"/>
</dbReference>
<keyword evidence="5" id="KW-1185">Reference proteome</keyword>
<gene>
    <name evidence="4" type="ORF">O3M35_006780</name>
</gene>
<organism evidence="4 5">
    <name type="scientific">Rhynocoris fuscipes</name>
    <dbReference type="NCBI Taxonomy" id="488301"/>
    <lineage>
        <taxon>Eukaryota</taxon>
        <taxon>Metazoa</taxon>
        <taxon>Ecdysozoa</taxon>
        <taxon>Arthropoda</taxon>
        <taxon>Hexapoda</taxon>
        <taxon>Insecta</taxon>
        <taxon>Pterygota</taxon>
        <taxon>Neoptera</taxon>
        <taxon>Paraneoptera</taxon>
        <taxon>Hemiptera</taxon>
        <taxon>Heteroptera</taxon>
        <taxon>Panheteroptera</taxon>
        <taxon>Cimicomorpha</taxon>
        <taxon>Reduviidae</taxon>
        <taxon>Harpactorinae</taxon>
        <taxon>Harpactorini</taxon>
        <taxon>Rhynocoris</taxon>
    </lineage>
</organism>
<name>A0AAW1DLX8_9HEMI</name>
<dbReference type="PANTHER" id="PTHR43798:SF14">
    <property type="entry name" value="SERINE HYDROLASE-LIKE PROTEIN DDB_G0286239"/>
    <property type="match status" value="1"/>
</dbReference>
<dbReference type="AlphaFoldDB" id="A0AAW1DLX8"/>
<protein>
    <recommendedName>
        <fullName evidence="3">AB hydrolase-1 domain-containing protein</fullName>
    </recommendedName>
</protein>
<dbReference type="InterPro" id="IPR050266">
    <property type="entry name" value="AB_hydrolase_sf"/>
</dbReference>
<dbReference type="EMBL" id="JAPXFL010000003">
    <property type="protein sequence ID" value="KAK9509469.1"/>
    <property type="molecule type" value="Genomic_DNA"/>
</dbReference>
<dbReference type="Gene3D" id="3.40.50.1820">
    <property type="entry name" value="alpha/beta hydrolase"/>
    <property type="match status" value="1"/>
</dbReference>
<comment type="similarity">
    <text evidence="1">Belongs to the AB hydrolase superfamily.</text>
</comment>
<evidence type="ECO:0000259" key="3">
    <source>
        <dbReference type="Pfam" id="PF00561"/>
    </source>
</evidence>
<evidence type="ECO:0000313" key="4">
    <source>
        <dbReference type="EMBL" id="KAK9509469.1"/>
    </source>
</evidence>
<evidence type="ECO:0000256" key="2">
    <source>
        <dbReference type="ARBA" id="ARBA00022801"/>
    </source>
</evidence>
<evidence type="ECO:0000313" key="5">
    <source>
        <dbReference type="Proteomes" id="UP001461498"/>
    </source>
</evidence>
<dbReference type="SUPFAM" id="SSF53474">
    <property type="entry name" value="alpha/beta-Hydrolases"/>
    <property type="match status" value="1"/>
</dbReference>
<accession>A0AAW1DLX8</accession>
<keyword evidence="2" id="KW-0378">Hydrolase</keyword>
<sequence length="323" mass="36540">MSITRNLLRTIVSTRQFHLSSRLNIDPKTVEEVRIPVPWGHVAGKWWGNKSIQPILAIHGWLDNAGSFDLFAKELPENFSLLAIDVPGHGLSSHLPPFQTYGVFCTASLIKRIKKYYDFNSLSLLGHSGGSAICFLYSSLFPNDVKSYFGIDYLLYAYKDELKRVDRISKLIDNKILLALRDPIKARTYTREEATNIWINGTKSSLNEKTAEILMVRGSSLVGNGKVIFSRDGRLKSPDITAINLEQAQSIAEHIKCHVCLIKGLKSKLFDSGIRYCPDILNVIKKHAKSFYLHELDGAHHLHMDIPEKIVELYVDFVNKQDS</sequence>
<dbReference type="Proteomes" id="UP001461498">
    <property type="component" value="Unassembled WGS sequence"/>
</dbReference>
<proteinExistence type="inferred from homology"/>
<reference evidence="4 5" key="1">
    <citation type="submission" date="2022-12" db="EMBL/GenBank/DDBJ databases">
        <title>Chromosome-level genome assembly of true bugs.</title>
        <authorList>
            <person name="Ma L."/>
            <person name="Li H."/>
        </authorList>
    </citation>
    <scope>NUCLEOTIDE SEQUENCE [LARGE SCALE GENOMIC DNA]</scope>
    <source>
        <strain evidence="4">Lab_2022b</strain>
    </source>
</reference>
<dbReference type="InterPro" id="IPR029058">
    <property type="entry name" value="AB_hydrolase_fold"/>
</dbReference>
<feature type="domain" description="AB hydrolase-1" evidence="3">
    <location>
        <begin position="54"/>
        <end position="151"/>
    </location>
</feature>
<dbReference type="Pfam" id="PF00561">
    <property type="entry name" value="Abhydrolase_1"/>
    <property type="match status" value="1"/>
</dbReference>
<comment type="caution">
    <text evidence="4">The sequence shown here is derived from an EMBL/GenBank/DDBJ whole genome shotgun (WGS) entry which is preliminary data.</text>
</comment>